<name>G3HWB0_CRIGR</name>
<accession>G3HWB0</accession>
<dbReference type="Proteomes" id="UP000001075">
    <property type="component" value="Unassembled WGS sequence"/>
</dbReference>
<evidence type="ECO:0000313" key="1">
    <source>
        <dbReference type="EMBL" id="EGW01739.1"/>
    </source>
</evidence>
<evidence type="ECO:0000313" key="2">
    <source>
        <dbReference type="Proteomes" id="UP000001075"/>
    </source>
</evidence>
<reference evidence="2" key="1">
    <citation type="journal article" date="2011" name="Nat. Biotechnol.">
        <title>The genomic sequence of the Chinese hamster ovary (CHO)-K1 cell line.</title>
        <authorList>
            <person name="Xu X."/>
            <person name="Nagarajan H."/>
            <person name="Lewis N.E."/>
            <person name="Pan S."/>
            <person name="Cai Z."/>
            <person name="Liu X."/>
            <person name="Chen W."/>
            <person name="Xie M."/>
            <person name="Wang W."/>
            <person name="Hammond S."/>
            <person name="Andersen M.R."/>
            <person name="Neff N."/>
            <person name="Passarelli B."/>
            <person name="Koh W."/>
            <person name="Fan H.C."/>
            <person name="Wang J."/>
            <person name="Gui Y."/>
            <person name="Lee K.H."/>
            <person name="Betenbaugh M.J."/>
            <person name="Quake S.R."/>
            <person name="Famili I."/>
            <person name="Palsson B.O."/>
            <person name="Wang J."/>
        </authorList>
    </citation>
    <scope>NUCLEOTIDE SEQUENCE [LARGE SCALE GENOMIC DNA]</scope>
    <source>
        <strain evidence="2">CHO K1 cell line</strain>
    </source>
</reference>
<dbReference type="AlphaFoldDB" id="G3HWB0"/>
<proteinExistence type="predicted"/>
<sequence>MVLIHLFIPPPSLKLDCRSLAQCLAVDLCFCFHQLLDEGSRMAFKVAIIGTEAI</sequence>
<dbReference type="EMBL" id="JH000825">
    <property type="protein sequence ID" value="EGW01739.1"/>
    <property type="molecule type" value="Genomic_DNA"/>
</dbReference>
<protein>
    <submittedName>
        <fullName evidence="1">Uncharacterized protein</fullName>
    </submittedName>
</protein>
<gene>
    <name evidence="1" type="ORF">I79_015263</name>
</gene>
<dbReference type="InParanoid" id="G3HWB0"/>
<organism evidence="1 2">
    <name type="scientific">Cricetulus griseus</name>
    <name type="common">Chinese hamster</name>
    <name type="synonym">Cricetulus barabensis griseus</name>
    <dbReference type="NCBI Taxonomy" id="10029"/>
    <lineage>
        <taxon>Eukaryota</taxon>
        <taxon>Metazoa</taxon>
        <taxon>Chordata</taxon>
        <taxon>Craniata</taxon>
        <taxon>Vertebrata</taxon>
        <taxon>Euteleostomi</taxon>
        <taxon>Mammalia</taxon>
        <taxon>Eutheria</taxon>
        <taxon>Euarchontoglires</taxon>
        <taxon>Glires</taxon>
        <taxon>Rodentia</taxon>
        <taxon>Myomorpha</taxon>
        <taxon>Muroidea</taxon>
        <taxon>Cricetidae</taxon>
        <taxon>Cricetinae</taxon>
        <taxon>Cricetulus</taxon>
    </lineage>
</organism>